<sequence>MTVSVTYEVTLKKVSLGICIGKSLPILVSEFVLKCFNLRDLSRPLSDQDRVVFISEVKKAPEGVSSSANKPIDAGTDSKPVYLPIEVGLVALCFSVDFGEYFNSNELVNDEFGIQVCSELSALNARVLPPPMISPKQAQKNSKQYHENVALKINVKNTDKPTIILGTDVTHPLPGEDSSPSVAAVVALVYWPSLTTYRGLVYSQTHRDEIIHDLYKEEEDPQRGQFSKGMIRFISWTITTSISLPGATWGYVVLSSFLCAGAMCKGLPSNIFTVNICEKSVKKAMAKLKAEKSEKKAMAKAIADTDSIG</sequence>
<protein>
    <submittedName>
        <fullName evidence="2">Piwi domain</fullName>
    </submittedName>
</protein>
<evidence type="ECO:0000259" key="1">
    <source>
        <dbReference type="Pfam" id="PF02171"/>
    </source>
</evidence>
<dbReference type="Pfam" id="PF02171">
    <property type="entry name" value="Piwi"/>
    <property type="match status" value="1"/>
</dbReference>
<keyword evidence="3" id="KW-1185">Reference proteome</keyword>
<dbReference type="SUPFAM" id="SSF53098">
    <property type="entry name" value="Ribonuclease H-like"/>
    <property type="match status" value="1"/>
</dbReference>
<dbReference type="InterPro" id="IPR012337">
    <property type="entry name" value="RNaseH-like_sf"/>
</dbReference>
<organism evidence="2 3">
    <name type="scientific">Dillenia turbinata</name>
    <dbReference type="NCBI Taxonomy" id="194707"/>
    <lineage>
        <taxon>Eukaryota</taxon>
        <taxon>Viridiplantae</taxon>
        <taxon>Streptophyta</taxon>
        <taxon>Embryophyta</taxon>
        <taxon>Tracheophyta</taxon>
        <taxon>Spermatophyta</taxon>
        <taxon>Magnoliopsida</taxon>
        <taxon>eudicotyledons</taxon>
        <taxon>Gunneridae</taxon>
        <taxon>Pentapetalae</taxon>
        <taxon>Dilleniales</taxon>
        <taxon>Dilleniaceae</taxon>
        <taxon>Dillenia</taxon>
    </lineage>
</organism>
<dbReference type="EMBL" id="JBAMMX010000007">
    <property type="protein sequence ID" value="KAK6936138.1"/>
    <property type="molecule type" value="Genomic_DNA"/>
</dbReference>
<proteinExistence type="predicted"/>
<dbReference type="InterPro" id="IPR003165">
    <property type="entry name" value="Piwi"/>
</dbReference>
<comment type="caution">
    <text evidence="2">The sequence shown here is derived from an EMBL/GenBank/DDBJ whole genome shotgun (WGS) entry which is preliminary data.</text>
</comment>
<dbReference type="AlphaFoldDB" id="A0AAN8ZJA4"/>
<name>A0AAN8ZJA4_9MAGN</name>
<evidence type="ECO:0000313" key="2">
    <source>
        <dbReference type="EMBL" id="KAK6936138.1"/>
    </source>
</evidence>
<reference evidence="2 3" key="1">
    <citation type="submission" date="2023-12" db="EMBL/GenBank/DDBJ databases">
        <title>A high-quality genome assembly for Dillenia turbinata (Dilleniales).</title>
        <authorList>
            <person name="Chanderbali A."/>
        </authorList>
    </citation>
    <scope>NUCLEOTIDE SEQUENCE [LARGE SCALE GENOMIC DNA]</scope>
    <source>
        <strain evidence="2">LSX21</strain>
        <tissue evidence="2">Leaf</tissue>
    </source>
</reference>
<accession>A0AAN8ZJA4</accession>
<dbReference type="Gene3D" id="3.30.420.10">
    <property type="entry name" value="Ribonuclease H-like superfamily/Ribonuclease H"/>
    <property type="match status" value="1"/>
</dbReference>
<dbReference type="Proteomes" id="UP001370490">
    <property type="component" value="Unassembled WGS sequence"/>
</dbReference>
<dbReference type="InterPro" id="IPR036397">
    <property type="entry name" value="RNaseH_sf"/>
</dbReference>
<evidence type="ECO:0000313" key="3">
    <source>
        <dbReference type="Proteomes" id="UP001370490"/>
    </source>
</evidence>
<gene>
    <name evidence="2" type="ORF">RJ641_033168</name>
</gene>
<dbReference type="PANTHER" id="PTHR22891">
    <property type="entry name" value="EUKARYOTIC TRANSLATION INITIATION FACTOR 2C"/>
    <property type="match status" value="1"/>
</dbReference>
<dbReference type="GO" id="GO:0003676">
    <property type="term" value="F:nucleic acid binding"/>
    <property type="evidence" value="ECO:0007669"/>
    <property type="project" value="InterPro"/>
</dbReference>
<feature type="domain" description="Piwi" evidence="1">
    <location>
        <begin position="131"/>
        <end position="214"/>
    </location>
</feature>